<keyword evidence="3" id="KW-1185">Reference proteome</keyword>
<feature type="region of interest" description="Disordered" evidence="1">
    <location>
        <begin position="602"/>
        <end position="630"/>
    </location>
</feature>
<proteinExistence type="predicted"/>
<dbReference type="EMBL" id="JALLBG020000062">
    <property type="protein sequence ID" value="KAL3768684.1"/>
    <property type="molecule type" value="Genomic_DNA"/>
</dbReference>
<comment type="caution">
    <text evidence="2">The sequence shown here is derived from an EMBL/GenBank/DDBJ whole genome shotgun (WGS) entry which is preliminary data.</text>
</comment>
<feature type="compositionally biased region" description="Polar residues" evidence="1">
    <location>
        <begin position="791"/>
        <end position="808"/>
    </location>
</feature>
<accession>A0ABD3MXU6</accession>
<protein>
    <submittedName>
        <fullName evidence="2">Uncharacterized protein</fullName>
    </submittedName>
</protein>
<feature type="compositionally biased region" description="Low complexity" evidence="1">
    <location>
        <begin position="194"/>
        <end position="216"/>
    </location>
</feature>
<evidence type="ECO:0000313" key="3">
    <source>
        <dbReference type="Proteomes" id="UP001530293"/>
    </source>
</evidence>
<feature type="compositionally biased region" description="Basic residues" evidence="1">
    <location>
        <begin position="177"/>
        <end position="188"/>
    </location>
</feature>
<feature type="compositionally biased region" description="Basic residues" evidence="1">
    <location>
        <begin position="64"/>
        <end position="79"/>
    </location>
</feature>
<feature type="region of interest" description="Disordered" evidence="1">
    <location>
        <begin position="115"/>
        <end position="219"/>
    </location>
</feature>
<dbReference type="AlphaFoldDB" id="A0ABD3MXU6"/>
<feature type="compositionally biased region" description="Low complexity" evidence="1">
    <location>
        <begin position="7"/>
        <end position="27"/>
    </location>
</feature>
<gene>
    <name evidence="2" type="ORF">ACHAWU_006785</name>
</gene>
<dbReference type="Gene3D" id="1.10.1410.10">
    <property type="match status" value="1"/>
</dbReference>
<feature type="region of interest" description="Disordered" evidence="1">
    <location>
        <begin position="1"/>
        <end position="91"/>
    </location>
</feature>
<feature type="region of interest" description="Disordered" evidence="1">
    <location>
        <begin position="366"/>
        <end position="385"/>
    </location>
</feature>
<feature type="compositionally biased region" description="Low complexity" evidence="1">
    <location>
        <begin position="120"/>
        <end position="134"/>
    </location>
</feature>
<dbReference type="Proteomes" id="UP001530293">
    <property type="component" value="Unassembled WGS sequence"/>
</dbReference>
<dbReference type="InterPro" id="IPR045862">
    <property type="entry name" value="Trf4-like"/>
</dbReference>
<feature type="compositionally biased region" description="Polar residues" evidence="1">
    <location>
        <begin position="81"/>
        <end position="91"/>
    </location>
</feature>
<sequence>MTATKAGSKSNSGRKGSSSSSSNSKGNYGRLSKRPQPPTSTPSSNNRNSSPHSSSSIKSNNVNKKNKTKVIPKSKHHTIIAKSSSSTKRNNYSIKKRVAAVKANKIIKATYLPSGKQRKSSAISSSLANNNNLNFSKTKNGIRKASGGGGGGRSNDVVINGGRRGNLRNTRSNSKIRGNKKTTSKYHMRLPGGSCNPISNNNNNRYSFNTNTNNNSDQHVKYSDVPWFDAESQERFRDNHTSTTASSSSSSSSSGASPSLSTTINTSSVVAATTTTEATTTLSSSATTTTTATTLPQLPSETILQAMDDELHSFSIYVRLTHTERRAREKFLDHVAEQATSALLGIPSSSSSSSYRSNKNGAKHCGTVVGGKGRRGGETGGHTATADERRGVRVVPFGSFATQEVCCFASDVDMCLWGVVECESPSAMAAAMSGNNGGDVFIGDDDARDVDSDDDGDTYDDFVHANDDDADDRVMLLGRSGRSLHDGEGGDGCPLLTESSLLRTMDAIQSASAAASGDCGGSGLVAAATAAKESIDGAADAAASSVMGVKVSGTKRKQQQQHMQRRQSQNDDINHENEECLFFIDRVGEAAEGADSKVIDSIQRSAEGRPSNINASSASEGGSKDRNRCPDLEEHEDLHDVVAKDSDSVSSSVEGFHFDIDREGVQELGGCISGGDVEVVDLTTTDGGLLPDDAKVSTSQLNDQRAQEESVVDNRDSNVKSSCQVANGRIGSNVRREEESNLGTSALNSIIEINDDSDDDTSEVIMVASVNSRDDVDEDDNDSADKMSSYYHRQNPASDVQSTRTGSPASPIVLLNDDSSPSTGDLDDDYSSSDSDLEPLHTSKKEVMELSLTSDIDHNGKLLSGLGPGQRAKKPVMGPTGKARTQVVSALVCLTRQLRMCNFTHTIECRTKARVPIINCSTRTGFEGDIAIGGHNGVDTSMYAMSQVKRFRSFAPVVLLLKIILAQQGLDKPFTGGLGSYRLYVLAALAIERHIFNGGNDRPSEILIR</sequence>
<name>A0ABD3MXU6_9STRA</name>
<reference evidence="2 3" key="1">
    <citation type="submission" date="2024-10" db="EMBL/GenBank/DDBJ databases">
        <title>Updated reference genomes for cyclostephanoid diatoms.</title>
        <authorList>
            <person name="Roberts W.R."/>
            <person name="Alverson A.J."/>
        </authorList>
    </citation>
    <scope>NUCLEOTIDE SEQUENCE [LARGE SCALE GENOMIC DNA]</scope>
    <source>
        <strain evidence="2 3">AJA232-27</strain>
    </source>
</reference>
<dbReference type="PANTHER" id="PTHR23092">
    <property type="entry name" value="POLY(A) RNA POLYMERASE"/>
    <property type="match status" value="1"/>
</dbReference>
<evidence type="ECO:0000313" key="2">
    <source>
        <dbReference type="EMBL" id="KAL3768684.1"/>
    </source>
</evidence>
<feature type="region of interest" description="Disordered" evidence="1">
    <location>
        <begin position="769"/>
        <end position="840"/>
    </location>
</feature>
<evidence type="ECO:0000256" key="1">
    <source>
        <dbReference type="SAM" id="MobiDB-lite"/>
    </source>
</evidence>
<feature type="region of interest" description="Disordered" evidence="1">
    <location>
        <begin position="861"/>
        <end position="880"/>
    </location>
</feature>
<feature type="compositionally biased region" description="Polar residues" evidence="1">
    <location>
        <begin position="611"/>
        <end position="620"/>
    </location>
</feature>
<feature type="region of interest" description="Disordered" evidence="1">
    <location>
        <begin position="550"/>
        <end position="574"/>
    </location>
</feature>
<organism evidence="2 3">
    <name type="scientific">Discostella pseudostelligera</name>
    <dbReference type="NCBI Taxonomy" id="259834"/>
    <lineage>
        <taxon>Eukaryota</taxon>
        <taxon>Sar</taxon>
        <taxon>Stramenopiles</taxon>
        <taxon>Ochrophyta</taxon>
        <taxon>Bacillariophyta</taxon>
        <taxon>Coscinodiscophyceae</taxon>
        <taxon>Thalassiosirophycidae</taxon>
        <taxon>Stephanodiscales</taxon>
        <taxon>Stephanodiscaceae</taxon>
        <taxon>Discostella</taxon>
    </lineage>
</organism>
<feature type="region of interest" description="Disordered" evidence="1">
    <location>
        <begin position="234"/>
        <end position="264"/>
    </location>
</feature>
<dbReference type="PANTHER" id="PTHR23092:SF15">
    <property type="entry name" value="INACTIVE NON-CANONICAL POLY(A) RNA POLYMERASE PROTEIN TRF4-2-RELATED"/>
    <property type="match status" value="1"/>
</dbReference>
<feature type="compositionally biased region" description="Low complexity" evidence="1">
    <location>
        <begin position="41"/>
        <end position="63"/>
    </location>
</feature>
<feature type="compositionally biased region" description="Basic residues" evidence="1">
    <location>
        <begin position="553"/>
        <end position="565"/>
    </location>
</feature>
<feature type="compositionally biased region" description="Low complexity" evidence="1">
    <location>
        <begin position="241"/>
        <end position="264"/>
    </location>
</feature>
<feature type="compositionally biased region" description="Acidic residues" evidence="1">
    <location>
        <begin position="825"/>
        <end position="837"/>
    </location>
</feature>